<evidence type="ECO:0000313" key="3">
    <source>
        <dbReference type="Proteomes" id="UP000245462"/>
    </source>
</evidence>
<accession>A0A2U1FME4</accession>
<gene>
    <name evidence="2" type="ORF">C7382_10351</name>
</gene>
<dbReference type="NCBIfam" id="TIGR03780">
    <property type="entry name" value="Bac_Flav_CT_N"/>
    <property type="match status" value="1"/>
</dbReference>
<feature type="signal peptide" evidence="1">
    <location>
        <begin position="1"/>
        <end position="20"/>
    </location>
</feature>
<dbReference type="EMBL" id="QEKY01000003">
    <property type="protein sequence ID" value="PVZ13358.1"/>
    <property type="molecule type" value="Genomic_DNA"/>
</dbReference>
<dbReference type="Pfam" id="PF13595">
    <property type="entry name" value="DUF4138"/>
    <property type="match status" value="1"/>
</dbReference>
<dbReference type="Proteomes" id="UP000245462">
    <property type="component" value="Unassembled WGS sequence"/>
</dbReference>
<dbReference type="InterPro" id="IPR022298">
    <property type="entry name" value="Conjug_transposon_TraN"/>
</dbReference>
<dbReference type="RefSeq" id="WP_116678670.1">
    <property type="nucleotide sequence ID" value="NZ_QEKY01000003.1"/>
</dbReference>
<reference evidence="2 3" key="1">
    <citation type="submission" date="2018-04" db="EMBL/GenBank/DDBJ databases">
        <title>Genomic Encyclopedia of Type Strains, Phase IV (KMG-IV): sequencing the most valuable type-strain genomes for metagenomic binning, comparative biology and taxonomic classification.</title>
        <authorList>
            <person name="Goeker M."/>
        </authorList>
    </citation>
    <scope>NUCLEOTIDE SEQUENCE [LARGE SCALE GENOMIC DNA]</scope>
    <source>
        <strain evidence="2 3">DSM 28520</strain>
    </source>
</reference>
<dbReference type="AlphaFoldDB" id="A0A2U1FME4"/>
<feature type="chain" id="PRO_5015693191" evidence="1">
    <location>
        <begin position="21"/>
        <end position="343"/>
    </location>
</feature>
<keyword evidence="3" id="KW-1185">Reference proteome</keyword>
<organism evidence="2 3">
    <name type="scientific">Porphyromonas loveana</name>
    <dbReference type="NCBI Taxonomy" id="1884669"/>
    <lineage>
        <taxon>Bacteria</taxon>
        <taxon>Pseudomonadati</taxon>
        <taxon>Bacteroidota</taxon>
        <taxon>Bacteroidia</taxon>
        <taxon>Bacteroidales</taxon>
        <taxon>Porphyromonadaceae</taxon>
        <taxon>Porphyromonas</taxon>
    </lineage>
</organism>
<keyword evidence="1" id="KW-0732">Signal</keyword>
<dbReference type="GeneID" id="94550119"/>
<name>A0A2U1FME4_9PORP</name>
<sequence>MKKWILSVLLLTSVTGAAFAQETDSNVSLNPNRPLSSGDLFQGMSRAIPNGRVVLPYGLEVTFEKTVHLIFPSPIRYVDLGSQNIIAGKAEDAENVLRVKAAVRDFETETNMSVICEDGSFYAFSVKYAEEPEKLSIEMKDFLCQRGQSGTRSSSAEYSQDWCEAQFLSPTDGRLPSNRADIYFKELGNESPILVKLIMQTIYRNDKRTIKHIGTQQFGMKFLLRGLYAHNGLLYFHTRIDNDTNMPYSVDFIAFKVVDKKVAKRTAIQEQVLQPLRAYHQVMYIKGNREERTIFALEQFSLSEDKQLEVTLYERNGGRTLTFYVEQEDLLLAKKIDNLKLKW</sequence>
<proteinExistence type="predicted"/>
<evidence type="ECO:0000256" key="1">
    <source>
        <dbReference type="SAM" id="SignalP"/>
    </source>
</evidence>
<dbReference type="OrthoDB" id="1038500at2"/>
<evidence type="ECO:0000313" key="2">
    <source>
        <dbReference type="EMBL" id="PVZ13358.1"/>
    </source>
</evidence>
<protein>
    <submittedName>
        <fullName evidence="2">Conjugative transposon TraN protein</fullName>
    </submittedName>
</protein>
<comment type="caution">
    <text evidence="2">The sequence shown here is derived from an EMBL/GenBank/DDBJ whole genome shotgun (WGS) entry which is preliminary data.</text>
</comment>